<dbReference type="EMBL" id="WHLY01000002">
    <property type="protein sequence ID" value="MPR35007.1"/>
    <property type="molecule type" value="Genomic_DNA"/>
</dbReference>
<evidence type="ECO:0000313" key="2">
    <source>
        <dbReference type="Proteomes" id="UP000479293"/>
    </source>
</evidence>
<accession>A0A7C9FDS6</accession>
<dbReference type="Proteomes" id="UP000479293">
    <property type="component" value="Unassembled WGS sequence"/>
</dbReference>
<sequence>MKAQPNEPAGFETLTEALEDLKERGYLYDFNMVSNGLQSSVDGEVIHLSPSEFEIVEVHRFEGPSNPSDNAILYGIESKGGLKGNLVSAYGVYADTLSAEMIQKLDTRQL</sequence>
<proteinExistence type="predicted"/>
<comment type="caution">
    <text evidence="1">The sequence shown here is derived from an EMBL/GenBank/DDBJ whole genome shotgun (WGS) entry which is preliminary data.</text>
</comment>
<evidence type="ECO:0000313" key="1">
    <source>
        <dbReference type="EMBL" id="MPR35007.1"/>
    </source>
</evidence>
<dbReference type="RefSeq" id="WP_152761698.1">
    <property type="nucleotide sequence ID" value="NZ_WHLY01000002.1"/>
</dbReference>
<reference evidence="1 2" key="1">
    <citation type="submission" date="2019-10" db="EMBL/GenBank/DDBJ databases">
        <title>Draft Genome Sequence of Cytophagaceae sp. SJW1-29.</title>
        <authorList>
            <person name="Choi A."/>
        </authorList>
    </citation>
    <scope>NUCLEOTIDE SEQUENCE [LARGE SCALE GENOMIC DNA]</scope>
    <source>
        <strain evidence="1 2">SJW1-29</strain>
    </source>
</reference>
<dbReference type="AlphaFoldDB" id="A0A7C9FDS6"/>
<organism evidence="1 2">
    <name type="scientific">Salmonirosea aquatica</name>
    <dbReference type="NCBI Taxonomy" id="2654236"/>
    <lineage>
        <taxon>Bacteria</taxon>
        <taxon>Pseudomonadati</taxon>
        <taxon>Bacteroidota</taxon>
        <taxon>Cytophagia</taxon>
        <taxon>Cytophagales</taxon>
        <taxon>Spirosomataceae</taxon>
        <taxon>Salmonirosea</taxon>
    </lineage>
</organism>
<name>A0A7C9FDS6_9BACT</name>
<keyword evidence="2" id="KW-1185">Reference proteome</keyword>
<protein>
    <submittedName>
        <fullName evidence="1">Phosphoribosylpyrophosphate synthetase</fullName>
    </submittedName>
</protein>
<gene>
    <name evidence="1" type="ORF">GBK04_17010</name>
</gene>